<dbReference type="SMART" id="SM00146">
    <property type="entry name" value="PI3Kc"/>
    <property type="match status" value="1"/>
</dbReference>
<proteinExistence type="inferred from homology"/>
<dbReference type="SUPFAM" id="SSF48371">
    <property type="entry name" value="ARM repeat"/>
    <property type="match status" value="2"/>
</dbReference>
<feature type="compositionally biased region" description="Polar residues" evidence="2">
    <location>
        <begin position="3021"/>
        <end position="3032"/>
    </location>
</feature>
<keyword evidence="6" id="KW-1185">Reference proteome</keyword>
<dbReference type="PROSITE" id="PS51189">
    <property type="entry name" value="FAT"/>
    <property type="match status" value="1"/>
</dbReference>
<evidence type="ECO:0008006" key="7">
    <source>
        <dbReference type="Google" id="ProtNLM"/>
    </source>
</evidence>
<organism evidence="5 6">
    <name type="scientific">Rhizopogon vesiculosus</name>
    <dbReference type="NCBI Taxonomy" id="180088"/>
    <lineage>
        <taxon>Eukaryota</taxon>
        <taxon>Fungi</taxon>
        <taxon>Dikarya</taxon>
        <taxon>Basidiomycota</taxon>
        <taxon>Agaricomycotina</taxon>
        <taxon>Agaricomycetes</taxon>
        <taxon>Agaricomycetidae</taxon>
        <taxon>Boletales</taxon>
        <taxon>Suillineae</taxon>
        <taxon>Rhizopogonaceae</taxon>
        <taxon>Rhizopogon</taxon>
    </lineage>
</organism>
<dbReference type="InterPro" id="IPR003151">
    <property type="entry name" value="PIK-rel_kinase_FAT"/>
</dbReference>
<dbReference type="Pfam" id="PF20206">
    <property type="entry name" value="Tra1_ring"/>
    <property type="match status" value="1"/>
</dbReference>
<dbReference type="Pfam" id="PF02259">
    <property type="entry name" value="FAT"/>
    <property type="match status" value="1"/>
</dbReference>
<accession>A0A1J8QE90</accession>
<dbReference type="GO" id="GO:0005634">
    <property type="term" value="C:nucleus"/>
    <property type="evidence" value="ECO:0007669"/>
    <property type="project" value="TreeGrafter"/>
</dbReference>
<evidence type="ECO:0000256" key="1">
    <source>
        <dbReference type="ARBA" id="ARBA00007234"/>
    </source>
</evidence>
<dbReference type="PROSITE" id="PS50290">
    <property type="entry name" value="PI3_4_KINASE_3"/>
    <property type="match status" value="1"/>
</dbReference>
<dbReference type="PANTHER" id="PTHR11139">
    <property type="entry name" value="ATAXIA TELANGIECTASIA MUTATED ATM -RELATED"/>
    <property type="match status" value="1"/>
</dbReference>
<dbReference type="InterPro" id="IPR011009">
    <property type="entry name" value="Kinase-like_dom_sf"/>
</dbReference>
<dbReference type="Pfam" id="PF00454">
    <property type="entry name" value="PI3_PI4_kinase"/>
    <property type="match status" value="1"/>
</dbReference>
<evidence type="ECO:0000313" key="5">
    <source>
        <dbReference type="EMBL" id="OJA18983.1"/>
    </source>
</evidence>
<dbReference type="GO" id="GO:0000124">
    <property type="term" value="C:SAGA complex"/>
    <property type="evidence" value="ECO:0007669"/>
    <property type="project" value="TreeGrafter"/>
</dbReference>
<dbReference type="InterPro" id="IPR000403">
    <property type="entry name" value="PI3/4_kinase_cat_dom"/>
</dbReference>
<evidence type="ECO:0000259" key="4">
    <source>
        <dbReference type="PROSITE" id="PS51189"/>
    </source>
</evidence>
<dbReference type="EMBL" id="LVVM01001214">
    <property type="protein sequence ID" value="OJA18983.1"/>
    <property type="molecule type" value="Genomic_DNA"/>
</dbReference>
<dbReference type="Pfam" id="PF20175">
    <property type="entry name" value="Tra1_central"/>
    <property type="match status" value="1"/>
</dbReference>
<dbReference type="InterPro" id="IPR014009">
    <property type="entry name" value="PIK_FAT"/>
</dbReference>
<dbReference type="InterPro" id="IPR016024">
    <property type="entry name" value="ARM-type_fold"/>
</dbReference>
<dbReference type="InterPro" id="IPR046807">
    <property type="entry name" value="Tra1_central"/>
</dbReference>
<dbReference type="GO" id="GO:0035267">
    <property type="term" value="C:NuA4 histone acetyltransferase complex"/>
    <property type="evidence" value="ECO:0007669"/>
    <property type="project" value="TreeGrafter"/>
</dbReference>
<dbReference type="Proteomes" id="UP000183567">
    <property type="component" value="Unassembled WGS sequence"/>
</dbReference>
<gene>
    <name evidence="5" type="ORF">AZE42_00358</name>
</gene>
<dbReference type="OrthoDB" id="5570127at2759"/>
<evidence type="ECO:0000256" key="2">
    <source>
        <dbReference type="SAM" id="MobiDB-lite"/>
    </source>
</evidence>
<feature type="domain" description="FAT" evidence="4">
    <location>
        <begin position="2350"/>
        <end position="2907"/>
    </location>
</feature>
<dbReference type="CDD" id="cd05163">
    <property type="entry name" value="PIKK_TRRAP"/>
    <property type="match status" value="1"/>
</dbReference>
<evidence type="ECO:0000313" key="6">
    <source>
        <dbReference type="Proteomes" id="UP000183567"/>
    </source>
</evidence>
<dbReference type="GO" id="GO:0006281">
    <property type="term" value="P:DNA repair"/>
    <property type="evidence" value="ECO:0007669"/>
    <property type="project" value="TreeGrafter"/>
</dbReference>
<dbReference type="PANTHER" id="PTHR11139:SF1">
    <property type="entry name" value="TRANSFORMATION_TRANSCRIPTION DOMAIN-ASSOCIATED PROTEIN"/>
    <property type="match status" value="1"/>
</dbReference>
<feature type="region of interest" description="Disordered" evidence="2">
    <location>
        <begin position="2978"/>
        <end position="3032"/>
    </location>
</feature>
<dbReference type="InterPro" id="IPR050517">
    <property type="entry name" value="DDR_Repair_Kinase"/>
</dbReference>
<sequence>MENTPQLGTAADLEMRAARIADPGIDLKTKHNVACELREMIDTVRDAESARVFPQMIPVLLEILNTGDAAYHKDTMEYQYRRVLLEIIHRIPYGETIRPLALPLLGGMLHALRHDNEENGVTACKIIIDLLRSFRALTEELVAEFMGILQDVFRNMKGLVLDTLCEDSPVLDPNVVLPSIRSFKVLAEMGMVVVTFSQSHRPLVLTVIQTTLGLNFEVLALESPAQKKAREDYEAMGSYWSGMAPTIKNPQAYMDFITGQIKMVSYVAYIMRGIGEQFDSFGERLILAALRLMQDLPSNGIQARKDLIVVLRHLIGTQHRKALLPQIDKLFDERILLGDGVGSKETLRPSVYASVADLVHHVRGDLSANQLARVAKLYSALIHNPYLSHNLHTLFSKMMFGLIENITTKDTPQGASRVLTAMFETCVDKVEAMTLVLDNALERLERAKNGEGQGVDFLLIEKTRPVAGAAYATEKPEEVIHECRFLFRTLLHGFRVCLVGLKKCDAPVPDGTLILRLLESCMKCMALFDTEPRDATEAMDWFSAVLLEVNLHAFQEVWTHKIEFFFEAARKRPALLQICQILFSRESVSPTLVAIVFRFLIDRLPLLGEYDDQTAVITIRLFKMAFGAVTSFPVPNEPILAAHLAKLIMDCFPLAVKASKPTNYYHLLRGLFRAIGGGGGRYELLYKEVLPLLPDMLESLNRQLHASEGFARDMIVELCLTVPLRLTHLLPHLTYLMRPLALALRGTPELVSQGLRTLELCIDNLTPDFLDPTLNTVLRELMEALHSHLKPLPASHHHAHTTIRILGKLGGRNRRLLYKEPALEYNPFSNAAAVSLSFGGSMESVKLAPMTDLAVRTLRQAAPEYRAQTYSFLETCIITILHDSSHGPDESAVFVKSLEAIIDATHLPEVKDDADKFILGLSRAVFSMELRKNTTKEPGLRRYPSPLLCSYLEALPCALARDNTTEAQKGEEQVTSILNDLVAMCTQNGVPAQDIVPTLNQISARFCAICLDDSWVRKSAGCTGIRILTFLPNIGVKWIGDREVELVRTLLHILKDLPFDLPRDVTDVNGVLKRVLRVTYTDVDAMSDVPITARAKLVHIIGIFFSELSNPNPVVRQAAQTCIDVLVELTGKSAHELLLPHRDRMLTAIYTKPLRALSFPIQVGMIDAVRYCVSLDPPLPELNDELLRLLHETLGLADADDVQLARGNLRQGSIEIIKLRVACIKLLTASMPMTDFFSKQHLTRQRVTGVYFKSLYSPSQEVKEVAHEGLRMVLTHQSRLPKELLQTGLRPILMNLADPKRLSVSGLEGLARLLELLINYFKVEIGHKLLDHFRSVADPQMLQASSRLSLAENEGVTKLVRLANIFHLLPPAANIFLENLVNAVVQTEAQMHFSGRSPFSDPLGKYLDRYPEEAMDFFMRHIHFPRHVRTLRSILQARLAPNLEREIASRTQALVEHCLKRSDRSLLLPGLLLFDDLADLQPSWLADNEYIIDVLLEIWRLEPLQPEQDEVMVPDAIHRQSTIMSIFMKALERTPRVDLLFDIVAIYTRDIAMDLTRLTHFLYRHVALNDDLFYRRNVLSRFVVWFEDTSYLWGQKTYFLRFVLTPTILIQANSPNKEGLLDMDFVSSLHRVIWQPMTDTSSFAGADDMFMIELLHLTTVLVHHFPELIEDVKKDIIRCAWHYITSEDAVVKQTAYLLAARFFEAFDTPQKFILRAWTGLLRPPHTDGKLLIKQALDILAPALPRSGGTDTGYPQWARTTRRLLAEEGNGFQQIIMIYQLLVRQPHLFYPVRALFIPHMVNSLSKLGLSGTASGESRILSIDISQVIFDWEQKSQESGAQPQMESPRASSTWVTPLPFRESIVSFLVRLATSTLEPTTRAILLPRALSLLQKMVAPSGWSDVTVKLNFFSRALEQIELDSEPVLVQALSAAKVLQVVAADKDDTWFLANTTILQSLVRKGLTTDDPGLHDALHPIFEHLLQLFPLPDRDEKQGDMTDFHNWVYTAVEDGLANTTALRGILLMLKSVVQVTAERVQPFSASLLRLFSKLAKDHVSSTPTTNGFENGVRLIISIIEICKATILHLGDHRKSFFAAFTALTEKSKSPTLCHFSLDVMRDWALHTNEAYPTMKDKVSVLQKMAGFESRSEELFHNYLELIYDIYTEPSLRRSDLTSRLEQCFLLGCRARDPVLRERFMDLLDSSIPRSLQSRLAYILGVQNWEPLADHNWIYLALHLLLGAVDGEVPLISERRVSMGPSNGHFMTQHKASSVVRAMQRLAFLDPQVAHDTWISVFPAAWACLSRREQADLTLHMINLLSKDFHTKQLELRPNVIQTLLGGIHACSPPMTLPPHLVKYLAKSYGAWHAGMEILEMSLESVKDDDPVVKDTVYDSLADVYAELTEEDVFYGLWRRRCLHLETNMGLAFEQNGMWELASNTYEAAMTKSKNGQIAFSEVEYCLWEDHWMLAAEKLQQWDTLHDLAKSEGNQELLLESAWRTKDWADQKESLEEQINQLPDVATPRKRVFEAFIALLKVPGALEKNTEFTKILEDAMQLSLRKWVALPFHMSPAHVPLLQHFQQFVELQEAVQIFGSLSTTTAQNLEKKSSDLKMVLQAWRERLPNLQDDISIWSDLVAWRQNVFNAINKAYIPLISNTNQGSNSATSNFNTSGYRGYHETAWIINRFAHVARKHDLLDVCFSSLNKIYTLPNIEISEAFLKLREQARCHYQKPNDLQAGLEVINNTNLMYFSNPQKAEFFTLKGMFHARSGRSEEANHSFAQAVQMDMSQAKAWAEWGRYSDRMFKEVPTEMSHAANAVSCYLQAAGQYKNGKSRPLLTRVLWLLSVDDANFTISRAFDTYKGEAAFWYWISLIPQLCLSISQREVKQARYILLNLAKLFPQVSSHFAIASRHELTLLQALFFPLRTTREDMVFIKKQAIATATARAQSANQALAANANRRPDGDQVMQDATAEVQAEIVKKENTSADAIESQQSQPQSQFQSQTQQTSQSNAETTPAAAPNAGVTVPPSTQPAGASDTQPSYVIRQSWEHVDEVVQILKTAFPLLVLSMETMVDQILQRFKATPEEEIYRLICMLLLDAMQNYVMRTNATEDDGQLQQHTVQNITKMAANLSGSARREYEEDFINSKLTHYEYIRKLQQWRDRQEKYLDSRPRIQSLDLLSHYLTEFQYGKFDDIEVPGQYTEDKDSNQNFIRIQKFGPKFENCRSYGYCWRRFTVHGNDNSRTSFSVQLPSGRHWRREERLTQVFRTFNCALVRRKESRKRNLLFHIPAAISCSASLRLLQTDSSYITLGDIYDHHCEEAGISREDPILISGEKVKNVLLEFKQKTGRAPNKSEYFTLRKDISDEIGTKLVPDDVLTKYMTNAMVTPADLWRMRKQFALQVAATSFMTFVFCLTSRAPSRFHLSRSTGLMTMSEMLPGLAGQAPVFASNDAVPFRFTPNMQRFLGPVFTEGLLTTGIMVIGRCLTEPEFGLEQQLCLFARDEVMTWMHGKGHPWTFDLTFRTSCTANIEAVVKRAEVMACKLERETAQTTTNMGGAPVLQTVTNLISTATNPVQLMRMSEVYHPWF</sequence>
<feature type="compositionally biased region" description="Low complexity" evidence="2">
    <location>
        <begin position="2985"/>
        <end position="3016"/>
    </location>
</feature>
<dbReference type="SUPFAM" id="SSF56112">
    <property type="entry name" value="Protein kinase-like (PK-like)"/>
    <property type="match status" value="1"/>
</dbReference>
<comment type="caution">
    <text evidence="5">The sequence shown here is derived from an EMBL/GenBank/DDBJ whole genome shotgun (WGS) entry which is preliminary data.</text>
</comment>
<dbReference type="SUPFAM" id="SSF48452">
    <property type="entry name" value="TPR-like"/>
    <property type="match status" value="1"/>
</dbReference>
<comment type="similarity">
    <text evidence="1">Belongs to the PI3/PI4-kinase family. TRA1 subfamily.</text>
</comment>
<dbReference type="STRING" id="180088.A0A1J8QE90"/>
<evidence type="ECO:0000259" key="3">
    <source>
        <dbReference type="PROSITE" id="PS50290"/>
    </source>
</evidence>
<dbReference type="GO" id="GO:0006355">
    <property type="term" value="P:regulation of DNA-templated transcription"/>
    <property type="evidence" value="ECO:0007669"/>
    <property type="project" value="TreeGrafter"/>
</dbReference>
<protein>
    <recommendedName>
        <fullName evidence="7">Non-specific serine/threonine protein kinase</fullName>
    </recommendedName>
</protein>
<dbReference type="InterPro" id="IPR011990">
    <property type="entry name" value="TPR-like_helical_dom_sf"/>
</dbReference>
<feature type="domain" description="PI3K/PI4K catalytic" evidence="3">
    <location>
        <begin position="3212"/>
        <end position="3542"/>
    </location>
</feature>
<dbReference type="InterPro" id="IPR046805">
    <property type="entry name" value="Tra1_ring"/>
</dbReference>
<name>A0A1J8QE90_9AGAM</name>
<reference evidence="5 6" key="1">
    <citation type="submission" date="2016-03" db="EMBL/GenBank/DDBJ databases">
        <title>Comparative genomics of the ectomycorrhizal sister species Rhizopogon vinicolor and Rhizopogon vesiculosus (Basidiomycota: Boletales) reveals a divergence of the mating type B locus.</title>
        <authorList>
            <person name="Mujic A.B."/>
            <person name="Kuo A."/>
            <person name="Tritt A."/>
            <person name="Lipzen A."/>
            <person name="Chen C."/>
            <person name="Johnson J."/>
            <person name="Sharma A."/>
            <person name="Barry K."/>
            <person name="Grigoriev I.V."/>
            <person name="Spatafora J.W."/>
        </authorList>
    </citation>
    <scope>NUCLEOTIDE SEQUENCE [LARGE SCALE GENOMIC DNA]</scope>
    <source>
        <strain evidence="5 6">AM-OR11-056</strain>
    </source>
</reference>
<dbReference type="GO" id="GO:0004672">
    <property type="term" value="F:protein kinase activity"/>
    <property type="evidence" value="ECO:0007669"/>
    <property type="project" value="UniProtKB-ARBA"/>
</dbReference>